<dbReference type="InterPro" id="IPR018247">
    <property type="entry name" value="EF_Hand_1_Ca_BS"/>
</dbReference>
<keyword evidence="4" id="KW-1185">Reference proteome</keyword>
<dbReference type="SUPFAM" id="SSF53955">
    <property type="entry name" value="Lysozyme-like"/>
    <property type="match status" value="1"/>
</dbReference>
<dbReference type="EMBL" id="CP134878">
    <property type="protein sequence ID" value="WNM19281.1"/>
    <property type="molecule type" value="Genomic_DNA"/>
</dbReference>
<reference evidence="2 4" key="1">
    <citation type="submission" date="2023-09" db="EMBL/GenBank/DDBJ databases">
        <title>Flavobacterium sp. a novel bacteria isolate from Pepper rhizosphere.</title>
        <authorList>
            <person name="Peng Y."/>
            <person name="Lee J."/>
        </authorList>
    </citation>
    <scope>NUCLEOTIDE SEQUENCE</scope>
    <source>
        <strain evidence="2">PMR2A8</strain>
        <strain evidence="3 4">PMTSA4</strain>
    </source>
</reference>
<proteinExistence type="predicted"/>
<dbReference type="EMBL" id="CP134890">
    <property type="protein sequence ID" value="WNM20670.1"/>
    <property type="molecule type" value="Genomic_DNA"/>
</dbReference>
<accession>A0AA96J3W9</accession>
<feature type="domain" description="Transglycosylase SLT" evidence="1">
    <location>
        <begin position="22"/>
        <end position="74"/>
    </location>
</feature>
<name>A0AA96EW52_9FLAO</name>
<protein>
    <submittedName>
        <fullName evidence="2">Transglycosylase SLT domain-containing protein</fullName>
    </submittedName>
</protein>
<dbReference type="Pfam" id="PF01464">
    <property type="entry name" value="SLT"/>
    <property type="match status" value="1"/>
</dbReference>
<evidence type="ECO:0000313" key="2">
    <source>
        <dbReference type="EMBL" id="WNM19281.1"/>
    </source>
</evidence>
<organism evidence="2">
    <name type="scientific">Flavobacterium capsici</name>
    <dbReference type="NCBI Taxonomy" id="3075618"/>
    <lineage>
        <taxon>Bacteria</taxon>
        <taxon>Pseudomonadati</taxon>
        <taxon>Bacteroidota</taxon>
        <taxon>Flavobacteriia</taxon>
        <taxon>Flavobacteriales</taxon>
        <taxon>Flavobacteriaceae</taxon>
        <taxon>Flavobacterium</taxon>
    </lineage>
</organism>
<dbReference type="AlphaFoldDB" id="A0AA96EW52"/>
<gene>
    <name evidence="3" type="ORF">RN605_08200</name>
    <name evidence="2" type="ORF">RN608_01030</name>
</gene>
<evidence type="ECO:0000259" key="1">
    <source>
        <dbReference type="Pfam" id="PF01464"/>
    </source>
</evidence>
<dbReference type="PROSITE" id="PS00018">
    <property type="entry name" value="EF_HAND_1"/>
    <property type="match status" value="1"/>
</dbReference>
<evidence type="ECO:0000313" key="3">
    <source>
        <dbReference type="EMBL" id="WNM20670.1"/>
    </source>
</evidence>
<evidence type="ECO:0000313" key="4">
    <source>
        <dbReference type="Proteomes" id="UP001304515"/>
    </source>
</evidence>
<sequence>MSLIYENKVPSSYRIPFIAKVKEIATKLGINPNWLMAIMHWESAGTFSPSITNSIGATGLIQFMPSTAIGLGTTTTALRNMTAVQQLDYVLKYYLPYKSKITNYVDCYLVTFFPAAVGKDENYIIQTSKLPASLIATQNPAFDINKDKKVTVGEIATVMLRKLPTEWIKEFVKKKQ</sequence>
<dbReference type="InterPro" id="IPR008258">
    <property type="entry name" value="Transglycosylase_SLT_dom_1"/>
</dbReference>
<dbReference type="RefSeq" id="WP_313324088.1">
    <property type="nucleotide sequence ID" value="NZ_CP134878.1"/>
</dbReference>
<accession>A0AA96EW52</accession>
<dbReference type="InterPro" id="IPR023346">
    <property type="entry name" value="Lysozyme-like_dom_sf"/>
</dbReference>
<dbReference type="KEGG" id="fcj:RN605_08200"/>
<dbReference type="Proteomes" id="UP001304515">
    <property type="component" value="Chromosome"/>
</dbReference>
<dbReference type="Gene3D" id="1.10.530.10">
    <property type="match status" value="1"/>
</dbReference>